<reference evidence="2" key="1">
    <citation type="submission" date="2023-08" db="EMBL/GenBank/DDBJ databases">
        <title>Complete genome sequence of Sinorhizobium chiapanecum ITTG S70 isolated from Acaciella angustissima nodules in Chiapas-Mexico.</title>
        <authorList>
            <person name="Rincon-Rosales R."/>
            <person name="Rogel M.A."/>
            <person name="Rincon-Medina C.I."/>
            <person name="Guerrero G."/>
            <person name="Manzano-Gomez L.A."/>
            <person name="Lopez-Lopez A."/>
            <person name="Rincon Molina F.A."/>
            <person name="Martinez-Romero E."/>
        </authorList>
    </citation>
    <scope>NUCLEOTIDE SEQUENCE</scope>
    <source>
        <strain evidence="2">ITTG S70</strain>
    </source>
</reference>
<dbReference type="RefSeq" id="WP_331373421.1">
    <property type="nucleotide sequence ID" value="NZ_CP133148.1"/>
</dbReference>
<sequence length="104" mass="11926">MPREFYKTTQRQRTSAQQTRQRRAAVGKPQPVAVDEALSAAMKAELRRIKVSGDKETKTSDVLNSIWEAALDHLVDVRRLDRKQSWSALSARLVKRRRYSKTSG</sequence>
<evidence type="ECO:0000313" key="2">
    <source>
        <dbReference type="EMBL" id="WVT04238.1"/>
    </source>
</evidence>
<organism evidence="2 3">
    <name type="scientific">Sinorhizobium chiapasense</name>
    <dbReference type="NCBI Taxonomy" id="501572"/>
    <lineage>
        <taxon>Bacteria</taxon>
        <taxon>Pseudomonadati</taxon>
        <taxon>Pseudomonadota</taxon>
        <taxon>Alphaproteobacteria</taxon>
        <taxon>Hyphomicrobiales</taxon>
        <taxon>Rhizobiaceae</taxon>
        <taxon>Sinorhizobium/Ensifer group</taxon>
        <taxon>Sinorhizobium</taxon>
    </lineage>
</organism>
<protein>
    <submittedName>
        <fullName evidence="2">Uncharacterized protein</fullName>
    </submittedName>
</protein>
<feature type="region of interest" description="Disordered" evidence="1">
    <location>
        <begin position="1"/>
        <end position="30"/>
    </location>
</feature>
<feature type="compositionally biased region" description="Low complexity" evidence="1">
    <location>
        <begin position="8"/>
        <end position="19"/>
    </location>
</feature>
<keyword evidence="3" id="KW-1185">Reference proteome</keyword>
<evidence type="ECO:0000313" key="3">
    <source>
        <dbReference type="Proteomes" id="UP001432360"/>
    </source>
</evidence>
<gene>
    <name evidence="2" type="ORF">RB548_02135</name>
</gene>
<evidence type="ECO:0000256" key="1">
    <source>
        <dbReference type="SAM" id="MobiDB-lite"/>
    </source>
</evidence>
<name>A0ABZ2BBV1_9HYPH</name>
<dbReference type="EMBL" id="CP133148">
    <property type="protein sequence ID" value="WVT04238.1"/>
    <property type="molecule type" value="Genomic_DNA"/>
</dbReference>
<dbReference type="Proteomes" id="UP001432360">
    <property type="component" value="Chromosome"/>
</dbReference>
<accession>A0ABZ2BBV1</accession>
<proteinExistence type="predicted"/>